<evidence type="ECO:0000313" key="4">
    <source>
        <dbReference type="EMBL" id="HHM96720.1"/>
    </source>
</evidence>
<name>A0A7C5VYP9_THERO</name>
<dbReference type="InterPro" id="IPR036909">
    <property type="entry name" value="Cyt_c-like_dom_sf"/>
</dbReference>
<proteinExistence type="predicted"/>
<dbReference type="Pfam" id="PF14376">
    <property type="entry name" value="Haem_bd"/>
    <property type="match status" value="1"/>
</dbReference>
<sequence length="192" mass="21431">MSESVKTTRAAKPRWVRRILLILGGAVVAFFVVLQGVALALPRSNPPVVAEPPWDSPQTRELFMRACGDCHSNQTNWRWYTYVAPAAFLAYRDVIEGRQKCNVSEWGVGGERKCDESAETIQKGTMPPWFYLPLHPEARLSDQEKQQLIQGLIATFGEGGEGPRQRGAPQHEDEENEGEESVVPSPLAMRLS</sequence>
<dbReference type="SMART" id="SM01235">
    <property type="entry name" value="Haem_bd"/>
    <property type="match status" value="1"/>
</dbReference>
<feature type="domain" description="Haem-binding" evidence="3">
    <location>
        <begin position="28"/>
        <end position="156"/>
    </location>
</feature>
<accession>A0A7C5VYP9</accession>
<keyword evidence="2" id="KW-1133">Transmembrane helix</keyword>
<comment type="caution">
    <text evidence="4">The sequence shown here is derived from an EMBL/GenBank/DDBJ whole genome shotgun (WGS) entry which is preliminary data.</text>
</comment>
<dbReference type="SUPFAM" id="SSF46626">
    <property type="entry name" value="Cytochrome c"/>
    <property type="match status" value="1"/>
</dbReference>
<evidence type="ECO:0000259" key="3">
    <source>
        <dbReference type="SMART" id="SM01235"/>
    </source>
</evidence>
<protein>
    <submittedName>
        <fullName evidence="4">Cytochrome C</fullName>
    </submittedName>
</protein>
<organism evidence="4">
    <name type="scientific">Thermomicrobium roseum</name>
    <dbReference type="NCBI Taxonomy" id="500"/>
    <lineage>
        <taxon>Bacteria</taxon>
        <taxon>Pseudomonadati</taxon>
        <taxon>Thermomicrobiota</taxon>
        <taxon>Thermomicrobia</taxon>
        <taxon>Thermomicrobiales</taxon>
        <taxon>Thermomicrobiaceae</taxon>
        <taxon>Thermomicrobium</taxon>
    </lineage>
</organism>
<feature type="transmembrane region" description="Helical" evidence="2">
    <location>
        <begin position="20"/>
        <end position="41"/>
    </location>
</feature>
<reference evidence="4" key="1">
    <citation type="journal article" date="2020" name="mSystems">
        <title>Genome- and Community-Level Interaction Insights into Carbon Utilization and Element Cycling Functions of Hydrothermarchaeota in Hydrothermal Sediment.</title>
        <authorList>
            <person name="Zhou Z."/>
            <person name="Liu Y."/>
            <person name="Xu W."/>
            <person name="Pan J."/>
            <person name="Luo Z.H."/>
            <person name="Li M."/>
        </authorList>
    </citation>
    <scope>NUCLEOTIDE SEQUENCE [LARGE SCALE GENOMIC DNA]</scope>
    <source>
        <strain evidence="4">SpSt-1065</strain>
    </source>
</reference>
<dbReference type="InterPro" id="IPR025992">
    <property type="entry name" value="Haem-bd"/>
</dbReference>
<dbReference type="GO" id="GO:0020037">
    <property type="term" value="F:heme binding"/>
    <property type="evidence" value="ECO:0007669"/>
    <property type="project" value="InterPro"/>
</dbReference>
<keyword evidence="2" id="KW-0812">Transmembrane</keyword>
<evidence type="ECO:0000256" key="2">
    <source>
        <dbReference type="SAM" id="Phobius"/>
    </source>
</evidence>
<dbReference type="EMBL" id="DRWX01000272">
    <property type="protein sequence ID" value="HHM96720.1"/>
    <property type="molecule type" value="Genomic_DNA"/>
</dbReference>
<evidence type="ECO:0000256" key="1">
    <source>
        <dbReference type="SAM" id="MobiDB-lite"/>
    </source>
</evidence>
<dbReference type="GO" id="GO:0009055">
    <property type="term" value="F:electron transfer activity"/>
    <property type="evidence" value="ECO:0007669"/>
    <property type="project" value="InterPro"/>
</dbReference>
<feature type="region of interest" description="Disordered" evidence="1">
    <location>
        <begin position="155"/>
        <end position="192"/>
    </location>
</feature>
<keyword evidence="2" id="KW-0472">Membrane</keyword>
<gene>
    <name evidence="4" type="ORF">ENM21_05860</name>
</gene>
<dbReference type="AlphaFoldDB" id="A0A7C5VYP9"/>